<accession>A0ABU2G133</accession>
<dbReference type="SUPFAM" id="SSF55729">
    <property type="entry name" value="Acyl-CoA N-acyltransferases (Nat)"/>
    <property type="match status" value="1"/>
</dbReference>
<dbReference type="Gene3D" id="3.40.630.30">
    <property type="match status" value="1"/>
</dbReference>
<reference evidence="4 5" key="1">
    <citation type="submission" date="2022-06" db="EMBL/GenBank/DDBJ databases">
        <title>Halogeometricum sp. a new haloarchaeum isolate from saline soil.</title>
        <authorList>
            <person name="Strakova D."/>
            <person name="Galisteo C."/>
            <person name="Sanchez-Porro C."/>
            <person name="Ventosa A."/>
        </authorList>
    </citation>
    <scope>NUCLEOTIDE SEQUENCE [LARGE SCALE GENOMIC DNA]</scope>
    <source>
        <strain evidence="5">S3BR25-2</strain>
    </source>
</reference>
<organism evidence="4 5">
    <name type="scientific">Halogeometricum luteum</name>
    <dbReference type="NCBI Taxonomy" id="2950537"/>
    <lineage>
        <taxon>Archaea</taxon>
        <taxon>Methanobacteriati</taxon>
        <taxon>Methanobacteriota</taxon>
        <taxon>Stenosarchaea group</taxon>
        <taxon>Halobacteria</taxon>
        <taxon>Halobacteriales</taxon>
        <taxon>Haloferacaceae</taxon>
        <taxon>Halogeometricum</taxon>
    </lineage>
</organism>
<name>A0ABU2G133_9EURY</name>
<keyword evidence="1" id="KW-0808">Transferase</keyword>
<dbReference type="EMBL" id="JAMQOQ010000002">
    <property type="protein sequence ID" value="MDS0294490.1"/>
    <property type="molecule type" value="Genomic_DNA"/>
</dbReference>
<evidence type="ECO:0000256" key="2">
    <source>
        <dbReference type="ARBA" id="ARBA00023315"/>
    </source>
</evidence>
<dbReference type="PANTHER" id="PTHR43877">
    <property type="entry name" value="AMINOALKYLPHOSPHONATE N-ACETYLTRANSFERASE-RELATED-RELATED"/>
    <property type="match status" value="1"/>
</dbReference>
<dbReference type="Pfam" id="PF00583">
    <property type="entry name" value="Acetyltransf_1"/>
    <property type="match status" value="1"/>
</dbReference>
<dbReference type="Proteomes" id="UP001254813">
    <property type="component" value="Unassembled WGS sequence"/>
</dbReference>
<evidence type="ECO:0000313" key="4">
    <source>
        <dbReference type="EMBL" id="MDS0294490.1"/>
    </source>
</evidence>
<proteinExistence type="predicted"/>
<protein>
    <submittedName>
        <fullName evidence="4">GNAT family N-acetyltransferase</fullName>
    </submittedName>
</protein>
<feature type="domain" description="N-acetyltransferase" evidence="3">
    <location>
        <begin position="24"/>
        <end position="180"/>
    </location>
</feature>
<dbReference type="InterPro" id="IPR016181">
    <property type="entry name" value="Acyl_CoA_acyltransferase"/>
</dbReference>
<dbReference type="InterPro" id="IPR000182">
    <property type="entry name" value="GNAT_dom"/>
</dbReference>
<evidence type="ECO:0000259" key="3">
    <source>
        <dbReference type="PROSITE" id="PS51186"/>
    </source>
</evidence>
<sequence>MTDEGTTSDFVEYARVEDETGAEVVVRAARPEDYDAVAAFTADTWADRGGSDYIPDIYHDWIADDDGETRQTLVADLGDAPSEDLGGIVQVTTLSAWEAWAQGMRVNPDYRGRGLAKTLSEATFDFAREAGATVLRNMVFSWNVKSLGLTRKAGYDPGIEFRWVHPRPDADAGVDTDPAADVPVRTGEDADPDAAWAFWSDCAVRSELAGLALDSEESWAVSSLTRDRLREAAGEGGLLVVGGGPTRGFAVRGRSYDRENEDGESETWVEYAVGAWARGDEDAAEALLAAIGRDAAGVGADRTRVLIPEGVEWVTDAARARVDVAEQPTFVMDADLT</sequence>
<evidence type="ECO:0000313" key="5">
    <source>
        <dbReference type="Proteomes" id="UP001254813"/>
    </source>
</evidence>
<dbReference type="CDD" id="cd04301">
    <property type="entry name" value="NAT_SF"/>
    <property type="match status" value="1"/>
</dbReference>
<comment type="caution">
    <text evidence="4">The sequence shown here is derived from an EMBL/GenBank/DDBJ whole genome shotgun (WGS) entry which is preliminary data.</text>
</comment>
<evidence type="ECO:0000256" key="1">
    <source>
        <dbReference type="ARBA" id="ARBA00022679"/>
    </source>
</evidence>
<gene>
    <name evidence="4" type="ORF">NDI79_09930</name>
</gene>
<dbReference type="InterPro" id="IPR050832">
    <property type="entry name" value="Bact_Acetyltransf"/>
</dbReference>
<keyword evidence="2" id="KW-0012">Acyltransferase</keyword>
<keyword evidence="5" id="KW-1185">Reference proteome</keyword>
<dbReference type="PROSITE" id="PS51186">
    <property type="entry name" value="GNAT"/>
    <property type="match status" value="1"/>
</dbReference>
<dbReference type="RefSeq" id="WP_310928319.1">
    <property type="nucleotide sequence ID" value="NZ_JAMQOQ010000002.1"/>
</dbReference>